<dbReference type="InterPro" id="IPR000073">
    <property type="entry name" value="AB_hydrolase_1"/>
</dbReference>
<dbReference type="GO" id="GO:0046464">
    <property type="term" value="P:acylglycerol catabolic process"/>
    <property type="evidence" value="ECO:0007669"/>
    <property type="project" value="TreeGrafter"/>
</dbReference>
<dbReference type="SUPFAM" id="SSF53474">
    <property type="entry name" value="alpha/beta-Hydrolases"/>
    <property type="match status" value="1"/>
</dbReference>
<dbReference type="PANTHER" id="PTHR43798">
    <property type="entry name" value="MONOACYLGLYCEROL LIPASE"/>
    <property type="match status" value="1"/>
</dbReference>
<evidence type="ECO:0000313" key="3">
    <source>
        <dbReference type="Proteomes" id="UP000193240"/>
    </source>
</evidence>
<dbReference type="InterPro" id="IPR050266">
    <property type="entry name" value="AB_hydrolase_sf"/>
</dbReference>
<dbReference type="InterPro" id="IPR029058">
    <property type="entry name" value="AB_hydrolase_fold"/>
</dbReference>
<organism evidence="2 3">
    <name type="scientific">Epicoccum nigrum</name>
    <name type="common">Soil fungus</name>
    <name type="synonym">Epicoccum purpurascens</name>
    <dbReference type="NCBI Taxonomy" id="105696"/>
    <lineage>
        <taxon>Eukaryota</taxon>
        <taxon>Fungi</taxon>
        <taxon>Dikarya</taxon>
        <taxon>Ascomycota</taxon>
        <taxon>Pezizomycotina</taxon>
        <taxon>Dothideomycetes</taxon>
        <taxon>Pleosporomycetidae</taxon>
        <taxon>Pleosporales</taxon>
        <taxon>Pleosporineae</taxon>
        <taxon>Didymellaceae</taxon>
        <taxon>Epicoccum</taxon>
    </lineage>
</organism>
<dbReference type="GO" id="GO:0016020">
    <property type="term" value="C:membrane"/>
    <property type="evidence" value="ECO:0007669"/>
    <property type="project" value="TreeGrafter"/>
</dbReference>
<accession>A0A1Y2LQN8</accession>
<dbReference type="EMBL" id="KZ107852">
    <property type="protein sequence ID" value="OSS46253.1"/>
    <property type="molecule type" value="Genomic_DNA"/>
</dbReference>
<dbReference type="PRINTS" id="PR00111">
    <property type="entry name" value="ABHYDROLASE"/>
</dbReference>
<dbReference type="PANTHER" id="PTHR43798:SF33">
    <property type="entry name" value="HYDROLASE, PUTATIVE (AFU_ORTHOLOGUE AFUA_2G14860)-RELATED"/>
    <property type="match status" value="1"/>
</dbReference>
<dbReference type="AlphaFoldDB" id="A0A1Y2LQN8"/>
<reference evidence="2 3" key="1">
    <citation type="journal article" date="2017" name="Genome Announc.">
        <title>Genome sequence of the saprophytic ascomycete Epicoccum nigrum ICMP 19927 strain isolated from New Zealand.</title>
        <authorList>
            <person name="Fokin M."/>
            <person name="Fleetwood D."/>
            <person name="Weir B.S."/>
            <person name="Villas-Boas S.G."/>
        </authorList>
    </citation>
    <scope>NUCLEOTIDE SEQUENCE [LARGE SCALE GENOMIC DNA]</scope>
    <source>
        <strain evidence="2 3">ICMP 19927</strain>
    </source>
</reference>
<dbReference type="Gene3D" id="3.40.50.1820">
    <property type="entry name" value="alpha/beta hydrolase"/>
    <property type="match status" value="1"/>
</dbReference>
<dbReference type="Proteomes" id="UP000193240">
    <property type="component" value="Unassembled WGS sequence"/>
</dbReference>
<dbReference type="GO" id="GO:0047372">
    <property type="term" value="F:monoacylglycerol lipase activity"/>
    <property type="evidence" value="ECO:0007669"/>
    <property type="project" value="TreeGrafter"/>
</dbReference>
<evidence type="ECO:0000259" key="1">
    <source>
        <dbReference type="Pfam" id="PF00561"/>
    </source>
</evidence>
<dbReference type="Pfam" id="PF00561">
    <property type="entry name" value="Abhydrolase_1"/>
    <property type="match status" value="1"/>
</dbReference>
<sequence>MTSALGRFRLPAPQVYLIAGASLGGLLFLRHVSTSLTADKYRNVLSPKHNIYASIEDVETLPYPPNALPGARDVESPYGSIRVYEWGPEDGEKILLIHGISTPSIALTDLATKLVEKGFRVMLFDLFSRGYSSGPSPHTHRYNSALYTSQIHICLVSSPLHWSTFSIIGYSLGGALAVDFTSYFPQLVHGLVLVAPGGLVRRGHTTWKSRLLYSTSGLLPESWIERLVARRLYTGPQVARSVEPEPDIKSAETKTANRGDAVYASSHYTLLPENPHSTVGAVVDWQIKHHKGFVPAFISSIRYAPVHDEHARWQILGQTITDGSGKLAKIYIVLGETDPIIVKDEIIRDATECLGSGNVEFEVVKGAGHEVAIERADDVVRTLGKALHIW</sequence>
<evidence type="ECO:0000313" key="2">
    <source>
        <dbReference type="EMBL" id="OSS46253.1"/>
    </source>
</evidence>
<keyword evidence="3" id="KW-1185">Reference proteome</keyword>
<proteinExistence type="predicted"/>
<dbReference type="InParanoid" id="A0A1Y2LQN8"/>
<dbReference type="STRING" id="105696.A0A1Y2LQN8"/>
<dbReference type="OMA" id="DVASPYG"/>
<protein>
    <recommendedName>
        <fullName evidence="1">AB hydrolase-1 domain-containing protein</fullName>
    </recommendedName>
</protein>
<feature type="domain" description="AB hydrolase-1" evidence="1">
    <location>
        <begin position="94"/>
        <end position="375"/>
    </location>
</feature>
<gene>
    <name evidence="2" type="ORF">B5807_07986</name>
</gene>
<name>A0A1Y2LQN8_EPING</name>